<dbReference type="EMBL" id="NQMS01000001">
    <property type="protein sequence ID" value="PAV98490.1"/>
    <property type="molecule type" value="Genomic_DNA"/>
</dbReference>
<sequence length="78" mass="8616">MNEEPKMNPESVMTYDRNRNAIKVGSRVMVSGTGEIGVITAIHADNLPSAQVRRAKCVDITDLNGRYVPTELIRLGMN</sequence>
<proteinExistence type="predicted"/>
<name>A0A2A2MHQ1_9GAMM</name>
<dbReference type="InterPro" id="IPR017704">
    <property type="entry name" value="Se-bd_putative_YdfZ"/>
</dbReference>
<dbReference type="NCBIfam" id="TIGR03318">
    <property type="entry name" value="YdfZ_fam"/>
    <property type="match status" value="1"/>
</dbReference>
<accession>A0A2A2MHQ1</accession>
<evidence type="ECO:0000313" key="2">
    <source>
        <dbReference type="Proteomes" id="UP000218796"/>
    </source>
</evidence>
<protein>
    <submittedName>
        <fullName evidence="1">Selenoprotein YdfZ</fullName>
    </submittedName>
</protein>
<evidence type="ECO:0000313" key="1">
    <source>
        <dbReference type="EMBL" id="PAV98490.1"/>
    </source>
</evidence>
<keyword evidence="2" id="KW-1185">Reference proteome</keyword>
<organism evidence="1 2">
    <name type="scientific">Hafnia paralvei</name>
    <dbReference type="NCBI Taxonomy" id="546367"/>
    <lineage>
        <taxon>Bacteria</taxon>
        <taxon>Pseudomonadati</taxon>
        <taxon>Pseudomonadota</taxon>
        <taxon>Gammaproteobacteria</taxon>
        <taxon>Enterobacterales</taxon>
        <taxon>Hafniaceae</taxon>
        <taxon>Hafnia</taxon>
    </lineage>
</organism>
<gene>
    <name evidence="1" type="ORF">CJD50_03190</name>
</gene>
<dbReference type="Pfam" id="PF14001">
    <property type="entry name" value="YdfZ"/>
    <property type="match status" value="1"/>
</dbReference>
<comment type="caution">
    <text evidence="1">The sequence shown here is derived from an EMBL/GenBank/DDBJ whole genome shotgun (WGS) entry which is preliminary data.</text>
</comment>
<dbReference type="AlphaFoldDB" id="A0A2A2MHQ1"/>
<dbReference type="Proteomes" id="UP000218796">
    <property type="component" value="Unassembled WGS sequence"/>
</dbReference>
<reference evidence="1 2" key="1">
    <citation type="submission" date="2017-08" db="EMBL/GenBank/DDBJ databases">
        <title>Draft Genome Sequence of Hafnia alvei CITHA-6 Isolated from Raw Bovine Milk.</title>
        <authorList>
            <person name="Culligan E.P."/>
            <person name="Mcsweeney A."/>
            <person name="O'Doherty C."/>
            <person name="Gleeson E."/>
            <person name="O'Riordan D."/>
            <person name="Sleator R.D."/>
        </authorList>
    </citation>
    <scope>NUCLEOTIDE SEQUENCE [LARGE SCALE GENOMIC DNA]</scope>
    <source>
        <strain evidence="1 2">CITHA-6</strain>
    </source>
</reference>